<dbReference type="GO" id="GO:0004540">
    <property type="term" value="F:RNA nuclease activity"/>
    <property type="evidence" value="ECO:0007669"/>
    <property type="project" value="InterPro"/>
</dbReference>
<dbReference type="InterPro" id="IPR021139">
    <property type="entry name" value="NYN"/>
</dbReference>
<dbReference type="Pfam" id="PF01936">
    <property type="entry name" value="NYN"/>
    <property type="match status" value="1"/>
</dbReference>
<protein>
    <submittedName>
        <fullName evidence="2">NYN domain-containing protein</fullName>
    </submittedName>
</protein>
<evidence type="ECO:0000259" key="1">
    <source>
        <dbReference type="Pfam" id="PF01936"/>
    </source>
</evidence>
<feature type="domain" description="NYN" evidence="1">
    <location>
        <begin position="12"/>
        <end position="160"/>
    </location>
</feature>
<dbReference type="AlphaFoldDB" id="A0A932YXT9"/>
<proteinExistence type="predicted"/>
<comment type="caution">
    <text evidence="2">The sequence shown here is derived from an EMBL/GenBank/DDBJ whole genome shotgun (WGS) entry which is preliminary data.</text>
</comment>
<organism evidence="2 3">
    <name type="scientific">Candidatus Sungiibacteriota bacterium</name>
    <dbReference type="NCBI Taxonomy" id="2750080"/>
    <lineage>
        <taxon>Bacteria</taxon>
        <taxon>Candidatus Sungiibacteriota</taxon>
    </lineage>
</organism>
<dbReference type="EMBL" id="JACQMJ010000004">
    <property type="protein sequence ID" value="MBI4132174.1"/>
    <property type="molecule type" value="Genomic_DNA"/>
</dbReference>
<dbReference type="PANTHER" id="PTHR35458">
    <property type="entry name" value="SLR0755 PROTEIN"/>
    <property type="match status" value="1"/>
</dbReference>
<evidence type="ECO:0000313" key="2">
    <source>
        <dbReference type="EMBL" id="MBI4132174.1"/>
    </source>
</evidence>
<dbReference type="PANTHER" id="PTHR35458:SF8">
    <property type="entry name" value="SLR0650 PROTEIN"/>
    <property type="match status" value="1"/>
</dbReference>
<accession>A0A932YXT9</accession>
<evidence type="ECO:0000313" key="3">
    <source>
        <dbReference type="Proteomes" id="UP000704960"/>
    </source>
</evidence>
<name>A0A932YXT9_9BACT</name>
<sequence>MHNPQMQHDDQRVAVFIDVQNMYHSARNLYSARVSFREVVRAAVAGRHLIRSFAYVVRTKTGEEKPFFEALEKEGIEMRVKDLQEFYGGAKKADWDVGMAIDAVRTADIVDVIVIVSGDGDFLPLLDYLKGRGRRVEVIAFGRSASQRMKEAADDFLDLEEEPKRFLIRSRRLGGRTASGDRTAVQESS</sequence>
<gene>
    <name evidence="2" type="ORF">HY474_00910</name>
</gene>
<dbReference type="Gene3D" id="3.40.50.1010">
    <property type="entry name" value="5'-nuclease"/>
    <property type="match status" value="1"/>
</dbReference>
<reference evidence="2" key="1">
    <citation type="submission" date="2020-07" db="EMBL/GenBank/DDBJ databases">
        <title>Huge and variable diversity of episymbiotic CPR bacteria and DPANN archaea in groundwater ecosystems.</title>
        <authorList>
            <person name="He C.Y."/>
            <person name="Keren R."/>
            <person name="Whittaker M."/>
            <person name="Farag I.F."/>
            <person name="Doudna J."/>
            <person name="Cate J.H.D."/>
            <person name="Banfield J.F."/>
        </authorList>
    </citation>
    <scope>NUCLEOTIDE SEQUENCE</scope>
    <source>
        <strain evidence="2">NC_groundwater_1226_Ag_S-0.1um_59_124</strain>
    </source>
</reference>
<dbReference type="InterPro" id="IPR047140">
    <property type="entry name" value="LabA"/>
</dbReference>
<dbReference type="CDD" id="cd10911">
    <property type="entry name" value="PIN_LabA"/>
    <property type="match status" value="1"/>
</dbReference>
<dbReference type="Proteomes" id="UP000704960">
    <property type="component" value="Unassembled WGS sequence"/>
</dbReference>